<organism evidence="11 12">
    <name type="scientific">Rhizobium subbaraonis</name>
    <dbReference type="NCBI Taxonomy" id="908946"/>
    <lineage>
        <taxon>Bacteria</taxon>
        <taxon>Pseudomonadati</taxon>
        <taxon>Pseudomonadota</taxon>
        <taxon>Alphaproteobacteria</taxon>
        <taxon>Hyphomicrobiales</taxon>
        <taxon>Rhizobiaceae</taxon>
        <taxon>Rhizobium/Agrobacterium group</taxon>
        <taxon>Rhizobium</taxon>
    </lineage>
</organism>
<dbReference type="GO" id="GO:0005524">
    <property type="term" value="F:ATP binding"/>
    <property type="evidence" value="ECO:0007669"/>
    <property type="project" value="UniProtKB-KW"/>
</dbReference>
<accession>A0A285U008</accession>
<dbReference type="RefSeq" id="WP_097135659.1">
    <property type="nucleotide sequence ID" value="NZ_OBQD01000001.1"/>
</dbReference>
<comment type="cofactor">
    <cofactor evidence="1">
        <name>Mg(2+)</name>
        <dbReference type="ChEBI" id="CHEBI:18420"/>
    </cofactor>
</comment>
<evidence type="ECO:0000256" key="5">
    <source>
        <dbReference type="ARBA" id="ARBA00022723"/>
    </source>
</evidence>
<dbReference type="InterPro" id="IPR052038">
    <property type="entry name" value="Type-VII_TA_antitoxin"/>
</dbReference>
<feature type="domain" description="Polymerase nucleotidyl transferase" evidence="10">
    <location>
        <begin position="22"/>
        <end position="96"/>
    </location>
</feature>
<dbReference type="Pfam" id="PF01909">
    <property type="entry name" value="NTP_transf_2"/>
    <property type="match status" value="1"/>
</dbReference>
<dbReference type="GO" id="GO:0046872">
    <property type="term" value="F:metal ion binding"/>
    <property type="evidence" value="ECO:0007669"/>
    <property type="project" value="UniProtKB-KW"/>
</dbReference>
<evidence type="ECO:0000256" key="6">
    <source>
        <dbReference type="ARBA" id="ARBA00022741"/>
    </source>
</evidence>
<keyword evidence="5" id="KW-0479">Metal-binding</keyword>
<evidence type="ECO:0000313" key="11">
    <source>
        <dbReference type="EMBL" id="SOC35245.1"/>
    </source>
</evidence>
<sequence length="98" mass="11000">MKKSEAIEHLQKNADAIRAFGATSVYLFGSVTRDEADDDSDIDLFIDYDPRALFSLIDLASIKLLLEDELSVEVDVTTRDSLHPRLKATIEKSAIRVF</sequence>
<dbReference type="Proteomes" id="UP000219167">
    <property type="component" value="Unassembled WGS sequence"/>
</dbReference>
<evidence type="ECO:0000256" key="9">
    <source>
        <dbReference type="ARBA" id="ARBA00038276"/>
    </source>
</evidence>
<evidence type="ECO:0000259" key="10">
    <source>
        <dbReference type="Pfam" id="PF01909"/>
    </source>
</evidence>
<protein>
    <recommendedName>
        <fullName evidence="10">Polymerase nucleotidyl transferase domain-containing protein</fullName>
    </recommendedName>
</protein>
<keyword evidence="6" id="KW-0547">Nucleotide-binding</keyword>
<evidence type="ECO:0000256" key="1">
    <source>
        <dbReference type="ARBA" id="ARBA00001946"/>
    </source>
</evidence>
<dbReference type="AlphaFoldDB" id="A0A285U008"/>
<dbReference type="Gene3D" id="3.30.460.10">
    <property type="entry name" value="Beta Polymerase, domain 2"/>
    <property type="match status" value="1"/>
</dbReference>
<dbReference type="OrthoDB" id="559450at2"/>
<dbReference type="SUPFAM" id="SSF81301">
    <property type="entry name" value="Nucleotidyltransferase"/>
    <property type="match status" value="1"/>
</dbReference>
<gene>
    <name evidence="11" type="ORF">SAMN05892877_101257</name>
</gene>
<dbReference type="PANTHER" id="PTHR33571">
    <property type="entry name" value="SSL8005 PROTEIN"/>
    <property type="match status" value="1"/>
</dbReference>
<dbReference type="InterPro" id="IPR043519">
    <property type="entry name" value="NT_sf"/>
</dbReference>
<evidence type="ECO:0000256" key="7">
    <source>
        <dbReference type="ARBA" id="ARBA00022840"/>
    </source>
</evidence>
<dbReference type="GO" id="GO:0016779">
    <property type="term" value="F:nucleotidyltransferase activity"/>
    <property type="evidence" value="ECO:0007669"/>
    <property type="project" value="UniProtKB-KW"/>
</dbReference>
<keyword evidence="3" id="KW-0808">Transferase</keyword>
<evidence type="ECO:0000256" key="2">
    <source>
        <dbReference type="ARBA" id="ARBA00022649"/>
    </source>
</evidence>
<proteinExistence type="inferred from homology"/>
<keyword evidence="2" id="KW-1277">Toxin-antitoxin system</keyword>
<evidence type="ECO:0000256" key="8">
    <source>
        <dbReference type="ARBA" id="ARBA00022842"/>
    </source>
</evidence>
<dbReference type="PANTHER" id="PTHR33571:SF12">
    <property type="entry name" value="BSL3053 PROTEIN"/>
    <property type="match status" value="1"/>
</dbReference>
<dbReference type="InterPro" id="IPR002934">
    <property type="entry name" value="Polymerase_NTP_transf_dom"/>
</dbReference>
<reference evidence="11 12" key="1">
    <citation type="submission" date="2017-08" db="EMBL/GenBank/DDBJ databases">
        <authorList>
            <person name="de Groot N.N."/>
        </authorList>
    </citation>
    <scope>NUCLEOTIDE SEQUENCE [LARGE SCALE GENOMIC DNA]</scope>
    <source>
        <strain evidence="11 12">JC85</strain>
    </source>
</reference>
<comment type="similarity">
    <text evidence="9">Belongs to the MntA antitoxin family.</text>
</comment>
<evidence type="ECO:0000256" key="3">
    <source>
        <dbReference type="ARBA" id="ARBA00022679"/>
    </source>
</evidence>
<keyword evidence="12" id="KW-1185">Reference proteome</keyword>
<keyword evidence="8" id="KW-0460">Magnesium</keyword>
<dbReference type="EMBL" id="OBQD01000001">
    <property type="protein sequence ID" value="SOC35245.1"/>
    <property type="molecule type" value="Genomic_DNA"/>
</dbReference>
<evidence type="ECO:0000313" key="12">
    <source>
        <dbReference type="Proteomes" id="UP000219167"/>
    </source>
</evidence>
<keyword evidence="4" id="KW-0548">Nucleotidyltransferase</keyword>
<name>A0A285U008_9HYPH</name>
<keyword evidence="7" id="KW-0067">ATP-binding</keyword>
<evidence type="ECO:0000256" key="4">
    <source>
        <dbReference type="ARBA" id="ARBA00022695"/>
    </source>
</evidence>